<protein>
    <submittedName>
        <fullName evidence="1">Uncharacterized protein</fullName>
    </submittedName>
</protein>
<gene>
    <name evidence="1" type="ORF">ACFPIH_30015</name>
</gene>
<sequence length="55" mass="6128">MDRQLEEALVHGPDPLHLAEVFGLGERTAIRYANSAADSWSDPSRAVLTVVPRRR</sequence>
<organism evidence="1 2">
    <name type="scientific">Streptomyces vulcanius</name>
    <dbReference type="NCBI Taxonomy" id="1441876"/>
    <lineage>
        <taxon>Bacteria</taxon>
        <taxon>Bacillati</taxon>
        <taxon>Actinomycetota</taxon>
        <taxon>Actinomycetes</taxon>
        <taxon>Kitasatosporales</taxon>
        <taxon>Streptomycetaceae</taxon>
        <taxon>Streptomyces</taxon>
    </lineage>
</organism>
<comment type="caution">
    <text evidence="1">The sequence shown here is derived from an EMBL/GenBank/DDBJ whole genome shotgun (WGS) entry which is preliminary data.</text>
</comment>
<evidence type="ECO:0000313" key="1">
    <source>
        <dbReference type="EMBL" id="MFC4503696.1"/>
    </source>
</evidence>
<name>A0ABV9B294_9ACTN</name>
<accession>A0ABV9B294</accession>
<evidence type="ECO:0000313" key="2">
    <source>
        <dbReference type="Proteomes" id="UP001595839"/>
    </source>
</evidence>
<dbReference type="Proteomes" id="UP001595839">
    <property type="component" value="Unassembled WGS sequence"/>
</dbReference>
<proteinExistence type="predicted"/>
<reference evidence="2" key="1">
    <citation type="journal article" date="2019" name="Int. J. Syst. Evol. Microbiol.">
        <title>The Global Catalogue of Microorganisms (GCM) 10K type strain sequencing project: providing services to taxonomists for standard genome sequencing and annotation.</title>
        <authorList>
            <consortium name="The Broad Institute Genomics Platform"/>
            <consortium name="The Broad Institute Genome Sequencing Center for Infectious Disease"/>
            <person name="Wu L."/>
            <person name="Ma J."/>
        </authorList>
    </citation>
    <scope>NUCLEOTIDE SEQUENCE [LARGE SCALE GENOMIC DNA]</scope>
    <source>
        <strain evidence="2">CGMCC 4.7177</strain>
    </source>
</reference>
<dbReference type="EMBL" id="JBHSFK010000021">
    <property type="protein sequence ID" value="MFC4503696.1"/>
    <property type="molecule type" value="Genomic_DNA"/>
</dbReference>
<keyword evidence="2" id="KW-1185">Reference proteome</keyword>
<dbReference type="RefSeq" id="WP_381178470.1">
    <property type="nucleotide sequence ID" value="NZ_JBHSFK010000021.1"/>
</dbReference>